<name>A0A517S9H6_9PLAN</name>
<dbReference type="EMBL" id="CP036271">
    <property type="protein sequence ID" value="QDT52756.1"/>
    <property type="molecule type" value="Genomic_DNA"/>
</dbReference>
<keyword evidence="3" id="KW-1185">Reference proteome</keyword>
<dbReference type="InParanoid" id="A0A517S9H6"/>
<dbReference type="Proteomes" id="UP000315700">
    <property type="component" value="Chromosome"/>
</dbReference>
<evidence type="ECO:0000256" key="1">
    <source>
        <dbReference type="SAM" id="SignalP"/>
    </source>
</evidence>
<dbReference type="OrthoDB" id="281529at2"/>
<evidence type="ECO:0000313" key="3">
    <source>
        <dbReference type="Proteomes" id="UP000315700"/>
    </source>
</evidence>
<keyword evidence="1" id="KW-0732">Signal</keyword>
<dbReference type="RefSeq" id="WP_145027377.1">
    <property type="nucleotide sequence ID" value="NZ_CP036271.1"/>
</dbReference>
<evidence type="ECO:0008006" key="4">
    <source>
        <dbReference type="Google" id="ProtNLM"/>
    </source>
</evidence>
<proteinExistence type="predicted"/>
<accession>A0A517S9H6</accession>
<feature type="signal peptide" evidence="1">
    <location>
        <begin position="1"/>
        <end position="19"/>
    </location>
</feature>
<gene>
    <name evidence="2" type="ORF">Pan44_07680</name>
</gene>
<evidence type="ECO:0000313" key="2">
    <source>
        <dbReference type="EMBL" id="QDT52756.1"/>
    </source>
</evidence>
<dbReference type="AlphaFoldDB" id="A0A517S9H6"/>
<feature type="chain" id="PRO_5021732337" description="Secreted protein" evidence="1">
    <location>
        <begin position="20"/>
        <end position="123"/>
    </location>
</feature>
<dbReference type="PROSITE" id="PS51257">
    <property type="entry name" value="PROKAR_LIPOPROTEIN"/>
    <property type="match status" value="1"/>
</dbReference>
<dbReference type="KEGG" id="ccos:Pan44_07680"/>
<protein>
    <recommendedName>
        <fullName evidence="4">Secreted protein</fullName>
    </recommendedName>
</protein>
<reference evidence="2 3" key="1">
    <citation type="submission" date="2019-02" db="EMBL/GenBank/DDBJ databases">
        <title>Deep-cultivation of Planctomycetes and their phenomic and genomic characterization uncovers novel biology.</title>
        <authorList>
            <person name="Wiegand S."/>
            <person name="Jogler M."/>
            <person name="Boedeker C."/>
            <person name="Pinto D."/>
            <person name="Vollmers J."/>
            <person name="Rivas-Marin E."/>
            <person name="Kohn T."/>
            <person name="Peeters S.H."/>
            <person name="Heuer A."/>
            <person name="Rast P."/>
            <person name="Oberbeckmann S."/>
            <person name="Bunk B."/>
            <person name="Jeske O."/>
            <person name="Meyerdierks A."/>
            <person name="Storesund J.E."/>
            <person name="Kallscheuer N."/>
            <person name="Luecker S."/>
            <person name="Lage O.M."/>
            <person name="Pohl T."/>
            <person name="Merkel B.J."/>
            <person name="Hornburger P."/>
            <person name="Mueller R.-W."/>
            <person name="Bruemmer F."/>
            <person name="Labrenz M."/>
            <person name="Spormann A.M."/>
            <person name="Op den Camp H."/>
            <person name="Overmann J."/>
            <person name="Amann R."/>
            <person name="Jetten M.S.M."/>
            <person name="Mascher T."/>
            <person name="Medema M.H."/>
            <person name="Devos D.P."/>
            <person name="Kaster A.-K."/>
            <person name="Ovreas L."/>
            <person name="Rohde M."/>
            <person name="Galperin M.Y."/>
            <person name="Jogler C."/>
        </authorList>
    </citation>
    <scope>NUCLEOTIDE SEQUENCE [LARGE SCALE GENOMIC DNA]</scope>
    <source>
        <strain evidence="2 3">Pan44</strain>
    </source>
</reference>
<sequence length="123" mass="12823" precursor="true">MIRSSVFLCLLLTVAFAWMAGCQRASERPAGSSSATKSDSIAANLAKLPPEDRAVAEAQGYCAAEPENPLGGMGVPIKVMVKDQPVFVCCAGCEKKVLRDADVTLAEVADLKAKVAAEKAAKP</sequence>
<organism evidence="2 3">
    <name type="scientific">Caulifigura coniformis</name>
    <dbReference type="NCBI Taxonomy" id="2527983"/>
    <lineage>
        <taxon>Bacteria</taxon>
        <taxon>Pseudomonadati</taxon>
        <taxon>Planctomycetota</taxon>
        <taxon>Planctomycetia</taxon>
        <taxon>Planctomycetales</taxon>
        <taxon>Planctomycetaceae</taxon>
        <taxon>Caulifigura</taxon>
    </lineage>
</organism>